<keyword evidence="10" id="KW-1185">Reference proteome</keyword>
<dbReference type="PANTHER" id="PTHR30026">
    <property type="entry name" value="OUTER MEMBRANE PROTEIN TOLC"/>
    <property type="match status" value="1"/>
</dbReference>
<evidence type="ECO:0000256" key="3">
    <source>
        <dbReference type="ARBA" id="ARBA00022448"/>
    </source>
</evidence>
<comment type="subcellular location">
    <subcellularLocation>
        <location evidence="1">Cell outer membrane</location>
    </subcellularLocation>
</comment>
<reference evidence="9 10" key="1">
    <citation type="journal article" date="2011" name="Stand. Genomic Sci.">
        <title>Complete genome sequence of Haliscomenobacter hydrossis type strain (O).</title>
        <authorList>
            <consortium name="US DOE Joint Genome Institute (JGI-PGF)"/>
            <person name="Daligault H."/>
            <person name="Lapidus A."/>
            <person name="Zeytun A."/>
            <person name="Nolan M."/>
            <person name="Lucas S."/>
            <person name="Del Rio T.G."/>
            <person name="Tice H."/>
            <person name="Cheng J.F."/>
            <person name="Tapia R."/>
            <person name="Han C."/>
            <person name="Goodwin L."/>
            <person name="Pitluck S."/>
            <person name="Liolios K."/>
            <person name="Pagani I."/>
            <person name="Ivanova N."/>
            <person name="Huntemann M."/>
            <person name="Mavromatis K."/>
            <person name="Mikhailova N."/>
            <person name="Pati A."/>
            <person name="Chen A."/>
            <person name="Palaniappan K."/>
            <person name="Land M."/>
            <person name="Hauser L."/>
            <person name="Brambilla E.M."/>
            <person name="Rohde M."/>
            <person name="Verbarg S."/>
            <person name="Goker M."/>
            <person name="Bristow J."/>
            <person name="Eisen J.A."/>
            <person name="Markowitz V."/>
            <person name="Hugenholtz P."/>
            <person name="Kyrpides N.C."/>
            <person name="Klenk H.P."/>
            <person name="Woyke T."/>
        </authorList>
    </citation>
    <scope>NUCLEOTIDE SEQUENCE [LARGE SCALE GENOMIC DNA]</scope>
    <source>
        <strain evidence="10">ATCC 27775 / DSM 1100 / LMG 10767 / O</strain>
    </source>
</reference>
<dbReference type="Pfam" id="PF02321">
    <property type="entry name" value="OEP"/>
    <property type="match status" value="2"/>
</dbReference>
<dbReference type="Proteomes" id="UP000008461">
    <property type="component" value="Chromosome"/>
</dbReference>
<dbReference type="InterPro" id="IPR003423">
    <property type="entry name" value="OMP_efflux"/>
</dbReference>
<keyword evidence="5" id="KW-0812">Transmembrane</keyword>
<evidence type="ECO:0000256" key="1">
    <source>
        <dbReference type="ARBA" id="ARBA00004442"/>
    </source>
</evidence>
<dbReference type="GO" id="GO:1990281">
    <property type="term" value="C:efflux pump complex"/>
    <property type="evidence" value="ECO:0007669"/>
    <property type="project" value="TreeGrafter"/>
</dbReference>
<dbReference type="SUPFAM" id="SSF56954">
    <property type="entry name" value="Outer membrane efflux proteins (OEP)"/>
    <property type="match status" value="1"/>
</dbReference>
<dbReference type="GO" id="GO:0015288">
    <property type="term" value="F:porin activity"/>
    <property type="evidence" value="ECO:0007669"/>
    <property type="project" value="TreeGrafter"/>
</dbReference>
<dbReference type="RefSeq" id="WP_013764509.1">
    <property type="nucleotide sequence ID" value="NC_015510.1"/>
</dbReference>
<comment type="similarity">
    <text evidence="2">Belongs to the outer membrane factor (OMF) (TC 1.B.17) family.</text>
</comment>
<dbReference type="OrthoDB" id="367883at2"/>
<organism evidence="9 10">
    <name type="scientific">Haliscomenobacter hydrossis (strain ATCC 27775 / DSM 1100 / LMG 10767 / O)</name>
    <dbReference type="NCBI Taxonomy" id="760192"/>
    <lineage>
        <taxon>Bacteria</taxon>
        <taxon>Pseudomonadati</taxon>
        <taxon>Bacteroidota</taxon>
        <taxon>Saprospiria</taxon>
        <taxon>Saprospirales</taxon>
        <taxon>Haliscomenobacteraceae</taxon>
        <taxon>Haliscomenobacter</taxon>
    </lineage>
</organism>
<name>F4KQG7_HALH1</name>
<dbReference type="Gene3D" id="1.20.1600.10">
    <property type="entry name" value="Outer membrane efflux proteins (OEP)"/>
    <property type="match status" value="1"/>
</dbReference>
<dbReference type="STRING" id="760192.Halhy_2071"/>
<dbReference type="eggNOG" id="COG1538">
    <property type="taxonomic scope" value="Bacteria"/>
</dbReference>
<evidence type="ECO:0000313" key="10">
    <source>
        <dbReference type="Proteomes" id="UP000008461"/>
    </source>
</evidence>
<dbReference type="HOGENOM" id="CLU_012817_10_6_10"/>
<proteinExistence type="inferred from homology"/>
<feature type="coiled-coil region" evidence="8">
    <location>
        <begin position="325"/>
        <end position="389"/>
    </location>
</feature>
<dbReference type="EMBL" id="CP002691">
    <property type="protein sequence ID" value="AEE49956.1"/>
    <property type="molecule type" value="Genomic_DNA"/>
</dbReference>
<evidence type="ECO:0000256" key="7">
    <source>
        <dbReference type="ARBA" id="ARBA00023237"/>
    </source>
</evidence>
<dbReference type="GO" id="GO:0015562">
    <property type="term" value="F:efflux transmembrane transporter activity"/>
    <property type="evidence" value="ECO:0007669"/>
    <property type="project" value="InterPro"/>
</dbReference>
<dbReference type="PANTHER" id="PTHR30026:SF20">
    <property type="entry name" value="OUTER MEMBRANE PROTEIN TOLC"/>
    <property type="match status" value="1"/>
</dbReference>
<sequence>MKSPLFTILFFLSVGLAFGQNPRVLSLEEAISLGQSNNLELKNQVLQIQLAQRERDKVDSRRSPVVSANGELRSNLVLPTTIIPAGAFGGPATGEDQKLRFGTTFNITGALNVSYSLIDPTLRTDQLLADGQRSLQEATLEKQKVNYRLTIAEAWYDVFLKQEQLKLAEEKFKRAESLLQISQNRFNAGALLASEVQRSQLEVDNNRAARDQAQNSLDLSRQNLAYQVGLPLDTPLQVGDIPPPTAELPNPANAGQRWELKEEQQRLAINLLDQQRIKEQYRPNLSAIANGSVQHLSNNFAVWEKWFPAVYVGLQTSFTLFDGNLRNKNLEVLKLQNQVSKQNLERIQQDINYEMASTQTALKNAQVQMQSAQQNLATARKILELEKERYAGGNLLFSELLNTEFSLREAENNSLSAWYNYLVAKIRWEKAQGK</sequence>
<keyword evidence="8" id="KW-0175">Coiled coil</keyword>
<reference key="2">
    <citation type="submission" date="2011-04" db="EMBL/GenBank/DDBJ databases">
        <title>Complete sequence of chromosome of Haliscomenobacter hydrossis DSM 1100.</title>
        <authorList>
            <consortium name="US DOE Joint Genome Institute (JGI-PGF)"/>
            <person name="Lucas S."/>
            <person name="Han J."/>
            <person name="Lapidus A."/>
            <person name="Bruce D."/>
            <person name="Goodwin L."/>
            <person name="Pitluck S."/>
            <person name="Peters L."/>
            <person name="Kyrpides N."/>
            <person name="Mavromatis K."/>
            <person name="Ivanova N."/>
            <person name="Ovchinnikova G."/>
            <person name="Pagani I."/>
            <person name="Daligault H."/>
            <person name="Detter J.C."/>
            <person name="Han C."/>
            <person name="Land M."/>
            <person name="Hauser L."/>
            <person name="Markowitz V."/>
            <person name="Cheng J.-F."/>
            <person name="Hugenholtz P."/>
            <person name="Woyke T."/>
            <person name="Wu D."/>
            <person name="Verbarg S."/>
            <person name="Frueling A."/>
            <person name="Brambilla E."/>
            <person name="Klenk H.-P."/>
            <person name="Eisen J.A."/>
        </authorList>
    </citation>
    <scope>NUCLEOTIDE SEQUENCE</scope>
    <source>
        <strain>DSM 1100</strain>
    </source>
</reference>
<evidence type="ECO:0000256" key="2">
    <source>
        <dbReference type="ARBA" id="ARBA00007613"/>
    </source>
</evidence>
<dbReference type="KEGG" id="hhy:Halhy_2071"/>
<dbReference type="InterPro" id="IPR051906">
    <property type="entry name" value="TolC-like"/>
</dbReference>
<evidence type="ECO:0000313" key="9">
    <source>
        <dbReference type="EMBL" id="AEE49956.1"/>
    </source>
</evidence>
<keyword evidence="7" id="KW-0998">Cell outer membrane</keyword>
<keyword evidence="6" id="KW-0472">Membrane</keyword>
<dbReference type="GO" id="GO:0009279">
    <property type="term" value="C:cell outer membrane"/>
    <property type="evidence" value="ECO:0007669"/>
    <property type="project" value="UniProtKB-SubCell"/>
</dbReference>
<evidence type="ECO:0000256" key="8">
    <source>
        <dbReference type="SAM" id="Coils"/>
    </source>
</evidence>
<gene>
    <name evidence="9" type="ordered locus">Halhy_2071</name>
</gene>
<keyword evidence="3" id="KW-0813">Transport</keyword>
<evidence type="ECO:0000256" key="6">
    <source>
        <dbReference type="ARBA" id="ARBA00023136"/>
    </source>
</evidence>
<evidence type="ECO:0000256" key="5">
    <source>
        <dbReference type="ARBA" id="ARBA00022692"/>
    </source>
</evidence>
<keyword evidence="4" id="KW-1134">Transmembrane beta strand</keyword>
<accession>F4KQG7</accession>
<protein>
    <submittedName>
        <fullName evidence="9">Outer membrane efflux protein</fullName>
    </submittedName>
</protein>
<dbReference type="AlphaFoldDB" id="F4KQG7"/>
<evidence type="ECO:0000256" key="4">
    <source>
        <dbReference type="ARBA" id="ARBA00022452"/>
    </source>
</evidence>